<keyword evidence="3" id="KW-1185">Reference proteome</keyword>
<gene>
    <name evidence="2" type="primary">tsaB</name>
    <name evidence="2" type="ORF">SGLAD_v1c01990</name>
</gene>
<proteinExistence type="predicted"/>
<accession>A0A4P7AI58</accession>
<evidence type="ECO:0000313" key="2">
    <source>
        <dbReference type="EMBL" id="QBQ07398.1"/>
    </source>
</evidence>
<feature type="domain" description="Gcp-like" evidence="1">
    <location>
        <begin position="37"/>
        <end position="126"/>
    </location>
</feature>
<dbReference type="Gene3D" id="3.30.420.200">
    <property type="match status" value="1"/>
</dbReference>
<sequence>MNLFIDTSNNTLVLILEKDNIVIDNLILTNQTKISDIALENISHLLKKHNLSLNKIDKFYITKGPGSYTGVRVAITIVKTLKTVNDKFRVYTISSLAYQAGKLDCVSLLDAKGDKYYVGVYSNKKTLVVDQILPKDYLGDFCKAFKNFTIIKDYHELDFVQNYLDLKDNFELIENVDNIEPLYIKNFI</sequence>
<evidence type="ECO:0000259" key="1">
    <source>
        <dbReference type="Pfam" id="PF00814"/>
    </source>
</evidence>
<dbReference type="KEGG" id="sgq:SGLAD_v1c01990"/>
<organism evidence="2 3">
    <name type="scientific">Spiroplasma gladiatoris</name>
    <dbReference type="NCBI Taxonomy" id="2143"/>
    <lineage>
        <taxon>Bacteria</taxon>
        <taxon>Bacillati</taxon>
        <taxon>Mycoplasmatota</taxon>
        <taxon>Mollicutes</taxon>
        <taxon>Entomoplasmatales</taxon>
        <taxon>Spiroplasmataceae</taxon>
        <taxon>Spiroplasma</taxon>
    </lineage>
</organism>
<dbReference type="SUPFAM" id="SSF53067">
    <property type="entry name" value="Actin-like ATPase domain"/>
    <property type="match status" value="1"/>
</dbReference>
<dbReference type="GO" id="GO:0002949">
    <property type="term" value="P:tRNA threonylcarbamoyladenosine modification"/>
    <property type="evidence" value="ECO:0007669"/>
    <property type="project" value="InterPro"/>
</dbReference>
<dbReference type="InterPro" id="IPR000905">
    <property type="entry name" value="Gcp-like_dom"/>
</dbReference>
<name>A0A4P7AI58_9MOLU</name>
<dbReference type="InterPro" id="IPR022496">
    <property type="entry name" value="T6A_TsaB"/>
</dbReference>
<dbReference type="AlphaFoldDB" id="A0A4P7AI58"/>
<protein>
    <submittedName>
        <fullName evidence="2">tRNA threonylcarbamoyladenosine biosynthesis protein TsaB</fullName>
    </submittedName>
</protein>
<dbReference type="EMBL" id="CP038013">
    <property type="protein sequence ID" value="QBQ07398.1"/>
    <property type="molecule type" value="Genomic_DNA"/>
</dbReference>
<dbReference type="InterPro" id="IPR043129">
    <property type="entry name" value="ATPase_NBD"/>
</dbReference>
<dbReference type="Pfam" id="PF00814">
    <property type="entry name" value="TsaD"/>
    <property type="match status" value="1"/>
</dbReference>
<reference evidence="2 3" key="1">
    <citation type="submission" date="2019-03" db="EMBL/GenBank/DDBJ databases">
        <title>Complete genome sequence of Spiroplasma gladiatoris TG-1 (DSM 22552).</title>
        <authorList>
            <person name="Lin Y.-C."/>
            <person name="Chou L."/>
            <person name="Kuo C.-H."/>
        </authorList>
    </citation>
    <scope>NUCLEOTIDE SEQUENCE [LARGE SCALE GENOMIC DNA]</scope>
    <source>
        <strain evidence="2 3">TG-1</strain>
    </source>
</reference>
<dbReference type="RefSeq" id="WP_134297192.1">
    <property type="nucleotide sequence ID" value="NZ_CP038013.1"/>
</dbReference>
<dbReference type="Proteomes" id="UP000294309">
    <property type="component" value="Chromosome"/>
</dbReference>
<dbReference type="NCBIfam" id="TIGR03725">
    <property type="entry name" value="T6A_YeaZ"/>
    <property type="match status" value="1"/>
</dbReference>
<dbReference type="OrthoDB" id="9784166at2"/>
<evidence type="ECO:0000313" key="3">
    <source>
        <dbReference type="Proteomes" id="UP000294309"/>
    </source>
</evidence>
<dbReference type="Gene3D" id="3.30.420.40">
    <property type="match status" value="1"/>
</dbReference>